<evidence type="ECO:0000256" key="4">
    <source>
        <dbReference type="ARBA" id="ARBA00023163"/>
    </source>
</evidence>
<evidence type="ECO:0000259" key="5">
    <source>
        <dbReference type="PROSITE" id="PS50931"/>
    </source>
</evidence>
<keyword evidence="4" id="KW-0804">Transcription</keyword>
<dbReference type="PANTHER" id="PTHR30537:SF5">
    <property type="entry name" value="HTH-TYPE TRANSCRIPTIONAL ACTIVATOR TTDR-RELATED"/>
    <property type="match status" value="1"/>
</dbReference>
<dbReference type="InterPro" id="IPR058163">
    <property type="entry name" value="LysR-type_TF_proteobact-type"/>
</dbReference>
<evidence type="ECO:0000313" key="6">
    <source>
        <dbReference type="EMBL" id="VAW61324.1"/>
    </source>
</evidence>
<keyword evidence="2" id="KW-0805">Transcription regulation</keyword>
<dbReference type="Gene3D" id="1.10.10.10">
    <property type="entry name" value="Winged helix-like DNA-binding domain superfamily/Winged helix DNA-binding domain"/>
    <property type="match status" value="1"/>
</dbReference>
<dbReference type="SUPFAM" id="SSF46785">
    <property type="entry name" value="Winged helix' DNA-binding domain"/>
    <property type="match status" value="1"/>
</dbReference>
<reference evidence="6" key="1">
    <citation type="submission" date="2018-06" db="EMBL/GenBank/DDBJ databases">
        <authorList>
            <person name="Zhirakovskaya E."/>
        </authorList>
    </citation>
    <scope>NUCLEOTIDE SEQUENCE</scope>
</reference>
<feature type="domain" description="HTH lysR-type" evidence="5">
    <location>
        <begin position="3"/>
        <end position="60"/>
    </location>
</feature>
<dbReference type="InterPro" id="IPR005119">
    <property type="entry name" value="LysR_subst-bd"/>
</dbReference>
<dbReference type="SUPFAM" id="SSF53850">
    <property type="entry name" value="Periplasmic binding protein-like II"/>
    <property type="match status" value="1"/>
</dbReference>
<keyword evidence="3" id="KW-0238">DNA-binding</keyword>
<proteinExistence type="inferred from homology"/>
<name>A0A3B0XYI1_9ZZZZ</name>
<evidence type="ECO:0000256" key="3">
    <source>
        <dbReference type="ARBA" id="ARBA00023125"/>
    </source>
</evidence>
<dbReference type="GO" id="GO:0003700">
    <property type="term" value="F:DNA-binding transcription factor activity"/>
    <property type="evidence" value="ECO:0007669"/>
    <property type="project" value="InterPro"/>
</dbReference>
<dbReference type="AlphaFoldDB" id="A0A3B0XYI1"/>
<dbReference type="Pfam" id="PF03466">
    <property type="entry name" value="LysR_substrate"/>
    <property type="match status" value="1"/>
</dbReference>
<organism evidence="6">
    <name type="scientific">hydrothermal vent metagenome</name>
    <dbReference type="NCBI Taxonomy" id="652676"/>
    <lineage>
        <taxon>unclassified sequences</taxon>
        <taxon>metagenomes</taxon>
        <taxon>ecological metagenomes</taxon>
    </lineage>
</organism>
<evidence type="ECO:0000256" key="1">
    <source>
        <dbReference type="ARBA" id="ARBA00009437"/>
    </source>
</evidence>
<dbReference type="CDD" id="cd08422">
    <property type="entry name" value="PBP2_CrgA_like"/>
    <property type="match status" value="1"/>
</dbReference>
<dbReference type="InterPro" id="IPR000847">
    <property type="entry name" value="LysR_HTH_N"/>
</dbReference>
<accession>A0A3B0XYI1</accession>
<dbReference type="PANTHER" id="PTHR30537">
    <property type="entry name" value="HTH-TYPE TRANSCRIPTIONAL REGULATOR"/>
    <property type="match status" value="1"/>
</dbReference>
<dbReference type="PROSITE" id="PS50931">
    <property type="entry name" value="HTH_LYSR"/>
    <property type="match status" value="1"/>
</dbReference>
<dbReference type="EMBL" id="UOFI01000010">
    <property type="protein sequence ID" value="VAW61324.1"/>
    <property type="molecule type" value="Genomic_DNA"/>
</dbReference>
<sequence>MKMDLNSVELFVRVAQKGSFSAASRFTGVPVATVSRRVNELERSLGVRLLERSTRHLRLTGAGTTLYDFVSRGLEEMDAGLLALQNRESELKGTLRLSLPPNFEPWWALLKDFQEKYPLIELDIYATERKIDLIEDGIDVALRIGGIDYLSGVARKLIDYRHVLVATPQFIDTFGTPRSPQDLLNFPCVAWSKKASPVEWVLGEEKVTITPAVKANDYPHMRYLALQNIYITEQPAFLVNDLITDKRLLHILPEYTFPQYSVNLLYQSRHQLSHIARVYIDFCITNSDRYLQA</sequence>
<dbReference type="InterPro" id="IPR036388">
    <property type="entry name" value="WH-like_DNA-bd_sf"/>
</dbReference>
<protein>
    <submittedName>
        <fullName evidence="6">Transcriptional regulator, LysR family</fullName>
    </submittedName>
</protein>
<dbReference type="InterPro" id="IPR036390">
    <property type="entry name" value="WH_DNA-bd_sf"/>
</dbReference>
<dbReference type="FunFam" id="1.10.10.10:FF:000001">
    <property type="entry name" value="LysR family transcriptional regulator"/>
    <property type="match status" value="1"/>
</dbReference>
<dbReference type="Gene3D" id="3.40.190.290">
    <property type="match status" value="1"/>
</dbReference>
<dbReference type="GO" id="GO:0003677">
    <property type="term" value="F:DNA binding"/>
    <property type="evidence" value="ECO:0007669"/>
    <property type="project" value="UniProtKB-KW"/>
</dbReference>
<evidence type="ECO:0000256" key="2">
    <source>
        <dbReference type="ARBA" id="ARBA00023015"/>
    </source>
</evidence>
<comment type="similarity">
    <text evidence="1">Belongs to the LysR transcriptional regulatory family.</text>
</comment>
<dbReference type="Pfam" id="PF00126">
    <property type="entry name" value="HTH_1"/>
    <property type="match status" value="1"/>
</dbReference>
<gene>
    <name evidence="6" type="ORF">MNBD_GAMMA09-721</name>
</gene>